<keyword evidence="3" id="KW-0804">Transcription</keyword>
<accession>A0A3G9GK84</accession>
<evidence type="ECO:0000259" key="5">
    <source>
        <dbReference type="PROSITE" id="PS51078"/>
    </source>
</evidence>
<keyword evidence="2" id="KW-0238">DNA-binding</keyword>
<dbReference type="InterPro" id="IPR036390">
    <property type="entry name" value="WH_DNA-bd_sf"/>
</dbReference>
<dbReference type="SUPFAM" id="SSF46785">
    <property type="entry name" value="Winged helix' DNA-binding domain"/>
    <property type="match status" value="1"/>
</dbReference>
<dbReference type="AlphaFoldDB" id="A0A3G9GK84"/>
<dbReference type="PANTHER" id="PTHR30136:SF35">
    <property type="entry name" value="HTH-TYPE TRANSCRIPTIONAL REGULATOR RV1719"/>
    <property type="match status" value="1"/>
</dbReference>
<organism evidence="6 7">
    <name type="scientific">Aquitalea magnusonii</name>
    <dbReference type="NCBI Taxonomy" id="332411"/>
    <lineage>
        <taxon>Bacteria</taxon>
        <taxon>Pseudomonadati</taxon>
        <taxon>Pseudomonadota</taxon>
        <taxon>Betaproteobacteria</taxon>
        <taxon>Neisseriales</taxon>
        <taxon>Chromobacteriaceae</taxon>
        <taxon>Aquitalea</taxon>
    </lineage>
</organism>
<dbReference type="InterPro" id="IPR005471">
    <property type="entry name" value="Tscrpt_reg_IclR_N"/>
</dbReference>
<reference evidence="6 7" key="2">
    <citation type="journal article" date="2017" name="Genome Announc.">
        <title>Draft genome sequence of Aquitalea magnusonii strain H3, a plant growth-promoting bacterium of duckweed Lemna minor.</title>
        <authorList>
            <person name="Ishizawa H."/>
            <person name="Kuroda M."/>
            <person name="Ike M."/>
        </authorList>
    </citation>
    <scope>NUCLEOTIDE SEQUENCE [LARGE SCALE GENOMIC DNA]</scope>
    <source>
        <strain evidence="6 7">H3</strain>
    </source>
</reference>
<dbReference type="InterPro" id="IPR050707">
    <property type="entry name" value="HTH_MetabolicPath_Reg"/>
</dbReference>
<dbReference type="Gene3D" id="3.30.450.40">
    <property type="match status" value="1"/>
</dbReference>
<feature type="domain" description="HTH iclR-type" evidence="4">
    <location>
        <begin position="2"/>
        <end position="64"/>
    </location>
</feature>
<dbReference type="PROSITE" id="PS51077">
    <property type="entry name" value="HTH_ICLR"/>
    <property type="match status" value="1"/>
</dbReference>
<evidence type="ECO:0000256" key="1">
    <source>
        <dbReference type="ARBA" id="ARBA00023015"/>
    </source>
</evidence>
<reference evidence="7" key="3">
    <citation type="journal article" date="2017" name="Plant Physiol. Biochem.">
        <title>Differential oxidative and antioxidative response of duckweed Lemna minor toward plant growth promoting/inhibiting bacteria.</title>
        <authorList>
            <person name="Ishizawa H."/>
            <person name="Kuroda M."/>
            <person name="Morikawa M."/>
            <person name="Ike M."/>
        </authorList>
    </citation>
    <scope>NUCLEOTIDE SEQUENCE [LARGE SCALE GENOMIC DNA]</scope>
    <source>
        <strain evidence="7">H3</strain>
    </source>
</reference>
<dbReference type="InterPro" id="IPR029016">
    <property type="entry name" value="GAF-like_dom_sf"/>
</dbReference>
<name>A0A3G9GK84_9NEIS</name>
<keyword evidence="7" id="KW-1185">Reference proteome</keyword>
<dbReference type="InterPro" id="IPR036388">
    <property type="entry name" value="WH-like_DNA-bd_sf"/>
</dbReference>
<dbReference type="InterPro" id="IPR014757">
    <property type="entry name" value="Tscrpt_reg_IclR_C"/>
</dbReference>
<evidence type="ECO:0000313" key="6">
    <source>
        <dbReference type="EMBL" id="BBF85776.1"/>
    </source>
</evidence>
<evidence type="ECO:0000313" key="7">
    <source>
        <dbReference type="Proteomes" id="UP000198290"/>
    </source>
</evidence>
<dbReference type="STRING" id="332411.VI06_00990"/>
<dbReference type="Pfam" id="PF09339">
    <property type="entry name" value="HTH_IclR"/>
    <property type="match status" value="1"/>
</dbReference>
<sequence>MAGSMERSLAILELLARNGGQLPLHVIADTLNMPRSGAHRLLAMLIEQGYVRQHAEKGEYQLSLKLVSLGLIYLSTSGVADVSQPILENLARSSGELARLGIIENELITFVAKAQGARSGLRYDPDMGSNPPLFCTASGPAWLSRLDDEQALQIVARQGFGNGHDYGPNAPRTIAAFLEVLHATRKRGHAVAVDSYEPGMTSLAAPIINPLNQKVVGVVTLAGPTSRIPADRLPELGSLLQDAARELGEASLGSLYFKS</sequence>
<dbReference type="Pfam" id="PF01614">
    <property type="entry name" value="IclR_C"/>
    <property type="match status" value="1"/>
</dbReference>
<reference evidence="7" key="1">
    <citation type="journal article" date="2017" name="Biotechnol. Biofuels">
        <title>Evaluation of environmental bacterial communities as a factor affecting the growth of duckweed Lemna minor.</title>
        <authorList>
            <person name="Ishizawa H."/>
            <person name="Kuroda M."/>
            <person name="Morikawa M."/>
            <person name="Ike M."/>
        </authorList>
    </citation>
    <scope>NUCLEOTIDE SEQUENCE [LARGE SCALE GENOMIC DNA]</scope>
    <source>
        <strain evidence="7">H3</strain>
    </source>
</reference>
<keyword evidence="1" id="KW-0805">Transcription regulation</keyword>
<dbReference type="KEGG" id="amah:DLM_2161"/>
<dbReference type="FunFam" id="1.10.10.10:FF:000056">
    <property type="entry name" value="IclR family transcriptional regulator"/>
    <property type="match status" value="1"/>
</dbReference>
<dbReference type="Proteomes" id="UP000198290">
    <property type="component" value="Chromosome"/>
</dbReference>
<evidence type="ECO:0000259" key="4">
    <source>
        <dbReference type="PROSITE" id="PS51077"/>
    </source>
</evidence>
<dbReference type="GO" id="GO:0003677">
    <property type="term" value="F:DNA binding"/>
    <property type="evidence" value="ECO:0007669"/>
    <property type="project" value="UniProtKB-KW"/>
</dbReference>
<feature type="domain" description="IclR-ED" evidence="5">
    <location>
        <begin position="65"/>
        <end position="253"/>
    </location>
</feature>
<proteinExistence type="predicted"/>
<dbReference type="PANTHER" id="PTHR30136">
    <property type="entry name" value="HELIX-TURN-HELIX TRANSCRIPTIONAL REGULATOR, ICLR FAMILY"/>
    <property type="match status" value="1"/>
</dbReference>
<dbReference type="SUPFAM" id="SSF55781">
    <property type="entry name" value="GAF domain-like"/>
    <property type="match status" value="1"/>
</dbReference>
<dbReference type="SMART" id="SM00346">
    <property type="entry name" value="HTH_ICLR"/>
    <property type="match status" value="1"/>
</dbReference>
<dbReference type="GO" id="GO:0045892">
    <property type="term" value="P:negative regulation of DNA-templated transcription"/>
    <property type="evidence" value="ECO:0007669"/>
    <property type="project" value="TreeGrafter"/>
</dbReference>
<dbReference type="RefSeq" id="WP_089086336.1">
    <property type="nucleotide sequence ID" value="NZ_AP018823.1"/>
</dbReference>
<dbReference type="GO" id="GO:0003700">
    <property type="term" value="F:DNA-binding transcription factor activity"/>
    <property type="evidence" value="ECO:0007669"/>
    <property type="project" value="TreeGrafter"/>
</dbReference>
<protein>
    <submittedName>
        <fullName evidence="6">Transcriptional regulator, IclR family</fullName>
    </submittedName>
</protein>
<evidence type="ECO:0000256" key="2">
    <source>
        <dbReference type="ARBA" id="ARBA00023125"/>
    </source>
</evidence>
<gene>
    <name evidence="6" type="ORF">DLM_2161</name>
</gene>
<evidence type="ECO:0000256" key="3">
    <source>
        <dbReference type="ARBA" id="ARBA00023163"/>
    </source>
</evidence>
<dbReference type="EMBL" id="AP018823">
    <property type="protein sequence ID" value="BBF85776.1"/>
    <property type="molecule type" value="Genomic_DNA"/>
</dbReference>
<dbReference type="OrthoDB" id="9807558at2"/>
<dbReference type="PROSITE" id="PS51078">
    <property type="entry name" value="ICLR_ED"/>
    <property type="match status" value="1"/>
</dbReference>
<dbReference type="Gene3D" id="1.10.10.10">
    <property type="entry name" value="Winged helix-like DNA-binding domain superfamily/Winged helix DNA-binding domain"/>
    <property type="match status" value="1"/>
</dbReference>